<accession>A0A6M8SQD5</accession>
<name>A0A6M8SQD5_9NEIS</name>
<evidence type="ECO:0000313" key="1">
    <source>
        <dbReference type="EMBL" id="QKJ66881.1"/>
    </source>
</evidence>
<proteinExistence type="predicted"/>
<gene>
    <name evidence="1" type="ORF">HQN60_09310</name>
</gene>
<reference evidence="1 2" key="1">
    <citation type="submission" date="2020-05" db="EMBL/GenBank/DDBJ databases">
        <title>Complete genome sequence of Deefgea sp. D17.</title>
        <authorList>
            <person name="Bae J.-W."/>
            <person name="Han J.E."/>
        </authorList>
    </citation>
    <scope>NUCLEOTIDE SEQUENCE [LARGE SCALE GENOMIC DNA]</scope>
    <source>
        <strain evidence="1 2">D17</strain>
    </source>
</reference>
<keyword evidence="2" id="KW-1185">Reference proteome</keyword>
<organism evidence="1 2">
    <name type="scientific">Deefgea piscis</name>
    <dbReference type="NCBI Taxonomy" id="2739061"/>
    <lineage>
        <taxon>Bacteria</taxon>
        <taxon>Pseudomonadati</taxon>
        <taxon>Pseudomonadota</taxon>
        <taxon>Betaproteobacteria</taxon>
        <taxon>Neisseriales</taxon>
        <taxon>Chitinibacteraceae</taxon>
        <taxon>Deefgea</taxon>
    </lineage>
</organism>
<dbReference type="EMBL" id="CP054143">
    <property type="protein sequence ID" value="QKJ66881.1"/>
    <property type="molecule type" value="Genomic_DNA"/>
</dbReference>
<dbReference type="SUPFAM" id="SSF48452">
    <property type="entry name" value="TPR-like"/>
    <property type="match status" value="2"/>
</dbReference>
<dbReference type="Proteomes" id="UP000504844">
    <property type="component" value="Chromosome"/>
</dbReference>
<protein>
    <submittedName>
        <fullName evidence="1">Uncharacterized protein</fullName>
    </submittedName>
</protein>
<dbReference type="AlphaFoldDB" id="A0A6M8SQD5"/>
<dbReference type="RefSeq" id="WP_173533384.1">
    <property type="nucleotide sequence ID" value="NZ_CP054143.1"/>
</dbReference>
<evidence type="ECO:0000313" key="2">
    <source>
        <dbReference type="Proteomes" id="UP000504844"/>
    </source>
</evidence>
<dbReference type="InterPro" id="IPR011990">
    <property type="entry name" value="TPR-like_helical_dom_sf"/>
</dbReference>
<sequence>MQDFSSASNDQLPFFFQQLEELFLFDLDQAYVASCALLARCKQIEPSPLHLTKMHLLHSKMLWGKGQYHAALYAITQTLKIIQSHSLFELKAEAYLWRGQCNLNLKRHVIAVEDFTYAVELALEYSQISIAIESYVNISQIYYFAEQYDASKEILIIGYRLAVLLNDHKQITKSGIFLSNYLIESGDHASALYILNQIESSSLQYGDMTWVVEAGINIATAYAGINESELAEVYFESMLAISNFNHALWAKSLTLLKYGEFLIQQNRFEEAIDCLEVSVEGISQFDYGNVRQKSAKLLLCAYKHIGDFESALFEIKKYKQFSESLLSDHLLHGLKGNALNLSRLDRSRKKIITTRKNFEHMLDLISPGESRVRYQQFKLKCSSASNSVEVIHVQLLGLLYVTGLYLQKMNALLREFCLAESTWTKLPNFAYLIIPDQAYINSALALHQLEKVINGFPWRWHGLNPPEVKIQLIPLQSAMELLLPLEEGGQKNELLI</sequence>
<dbReference type="KEGG" id="dee:HQN60_09310"/>
<dbReference type="Gene3D" id="1.25.40.10">
    <property type="entry name" value="Tetratricopeptide repeat domain"/>
    <property type="match status" value="2"/>
</dbReference>